<proteinExistence type="predicted"/>
<keyword evidence="4" id="KW-1185">Reference proteome</keyword>
<dbReference type="InterPro" id="IPR000683">
    <property type="entry name" value="Gfo/Idh/MocA-like_OxRdtase_N"/>
</dbReference>
<dbReference type="Gene3D" id="3.30.360.10">
    <property type="entry name" value="Dihydrodipicolinate Reductase, domain 2"/>
    <property type="match status" value="1"/>
</dbReference>
<organism evidence="3 4">
    <name type="scientific">Streptococcus moroccensis</name>
    <dbReference type="NCBI Taxonomy" id="1451356"/>
    <lineage>
        <taxon>Bacteria</taxon>
        <taxon>Bacillati</taxon>
        <taxon>Bacillota</taxon>
        <taxon>Bacilli</taxon>
        <taxon>Lactobacillales</taxon>
        <taxon>Streptococcaceae</taxon>
        <taxon>Streptococcus</taxon>
    </lineage>
</organism>
<dbReference type="EMBL" id="JAUSTM010000021">
    <property type="protein sequence ID" value="MDQ0223245.1"/>
    <property type="molecule type" value="Genomic_DNA"/>
</dbReference>
<accession>A0ABT9YU03</accession>
<evidence type="ECO:0000259" key="1">
    <source>
        <dbReference type="Pfam" id="PF01408"/>
    </source>
</evidence>
<comment type="caution">
    <text evidence="3">The sequence shown here is derived from an EMBL/GenBank/DDBJ whole genome shotgun (WGS) entry which is preliminary data.</text>
</comment>
<dbReference type="Pfam" id="PF22725">
    <property type="entry name" value="GFO_IDH_MocA_C3"/>
    <property type="match status" value="1"/>
</dbReference>
<dbReference type="SUPFAM" id="SSF51735">
    <property type="entry name" value="NAD(P)-binding Rossmann-fold domains"/>
    <property type="match status" value="1"/>
</dbReference>
<evidence type="ECO:0000259" key="2">
    <source>
        <dbReference type="Pfam" id="PF22725"/>
    </source>
</evidence>
<dbReference type="PANTHER" id="PTHR43054:SF1">
    <property type="entry name" value="SCYLLO-INOSITOL 2-DEHYDROGENASE (NADP(+)) IOLU"/>
    <property type="match status" value="1"/>
</dbReference>
<dbReference type="Proteomes" id="UP001223079">
    <property type="component" value="Unassembled WGS sequence"/>
</dbReference>
<feature type="domain" description="GFO/IDH/MocA-like oxidoreductase" evidence="2">
    <location>
        <begin position="162"/>
        <end position="245"/>
    </location>
</feature>
<feature type="domain" description="Gfo/Idh/MocA-like oxidoreductase N-terminal" evidence="1">
    <location>
        <begin position="3"/>
        <end position="117"/>
    </location>
</feature>
<gene>
    <name evidence="3" type="ORF">J2S23_001820</name>
</gene>
<dbReference type="PANTHER" id="PTHR43054">
    <property type="match status" value="1"/>
</dbReference>
<dbReference type="InterPro" id="IPR036291">
    <property type="entry name" value="NAD(P)-bd_dom_sf"/>
</dbReference>
<dbReference type="RefSeq" id="WP_307122396.1">
    <property type="nucleotide sequence ID" value="NZ_JAUSTM010000021.1"/>
</dbReference>
<dbReference type="SUPFAM" id="SSF55347">
    <property type="entry name" value="Glyceraldehyde-3-phosphate dehydrogenase-like, C-terminal domain"/>
    <property type="match status" value="1"/>
</dbReference>
<dbReference type="Gene3D" id="3.40.50.720">
    <property type="entry name" value="NAD(P)-binding Rossmann-like Domain"/>
    <property type="match status" value="1"/>
</dbReference>
<dbReference type="Pfam" id="PF01408">
    <property type="entry name" value="GFO_IDH_MocA"/>
    <property type="match status" value="1"/>
</dbReference>
<reference evidence="3 4" key="1">
    <citation type="submission" date="2023-07" db="EMBL/GenBank/DDBJ databases">
        <title>Genomic Encyclopedia of Type Strains, Phase IV (KMG-IV): sequencing the most valuable type-strain genomes for metagenomic binning, comparative biology and taxonomic classification.</title>
        <authorList>
            <person name="Goeker M."/>
        </authorList>
    </citation>
    <scope>NUCLEOTIDE SEQUENCE [LARGE SCALE GENOMIC DNA]</scope>
    <source>
        <strain evidence="3 4">DSM 105143</strain>
    </source>
</reference>
<sequence length="327" mass="36426">MLKLGIIGTGNIAHQFIQAAQLAGGYLLSAIYSRRLETAIQFALPYGDVELYTELEAFVASDLDVIYLASPNSLHYQQALMILEAGKHLIVEKPAFSNPKEFAHIIEVAANNQVLVLEAARNYHEANFDIIIDFLKDKTIYGASFNFAQYSSRMENLLAGIYDNTFQGKMSGGALVDLGIYEIYAAYRLFGQPKTARYSADLLPTGVDVAGCGQLIYDDFQVSMIVRKNAQSSLANEIYTDQGTLILNHIQGLQSAQFRGLDGNTRTIPLKSLQHLMLEEAQVFETILSKPEEHQDLYTHLLTVAQQVNQTMTLMRQDANIQFEADL</sequence>
<name>A0ABT9YU03_9STRE</name>
<dbReference type="InterPro" id="IPR055170">
    <property type="entry name" value="GFO_IDH_MocA-like_dom"/>
</dbReference>
<evidence type="ECO:0000313" key="4">
    <source>
        <dbReference type="Proteomes" id="UP001223079"/>
    </source>
</evidence>
<evidence type="ECO:0000313" key="3">
    <source>
        <dbReference type="EMBL" id="MDQ0223245.1"/>
    </source>
</evidence>
<protein>
    <submittedName>
        <fullName evidence="3">Dehydrogenase</fullName>
    </submittedName>
</protein>